<comment type="caution">
    <text evidence="5">The sequence shown here is derived from an EMBL/GenBank/DDBJ whole genome shotgun (WGS) entry which is preliminary data.</text>
</comment>
<dbReference type="RefSeq" id="WP_215235684.1">
    <property type="nucleotide sequence ID" value="NZ_CAJRAU010000007.1"/>
</dbReference>
<accession>A0ABM8UVN6</accession>
<dbReference type="Proteomes" id="UP000679725">
    <property type="component" value="Unassembled WGS sequence"/>
</dbReference>
<organism evidence="5 6">
    <name type="scientific">Dyadobacter linearis</name>
    <dbReference type="NCBI Taxonomy" id="2823330"/>
    <lineage>
        <taxon>Bacteria</taxon>
        <taxon>Pseudomonadati</taxon>
        <taxon>Bacteroidota</taxon>
        <taxon>Cytophagia</taxon>
        <taxon>Cytophagales</taxon>
        <taxon>Spirosomataceae</taxon>
        <taxon>Dyadobacter</taxon>
    </lineage>
</organism>
<proteinExistence type="inferred from homology"/>
<evidence type="ECO:0000313" key="6">
    <source>
        <dbReference type="Proteomes" id="UP000679725"/>
    </source>
</evidence>
<dbReference type="Gene3D" id="3.10.420.10">
    <property type="entry name" value="SecB-like"/>
    <property type="match status" value="1"/>
</dbReference>
<keyword evidence="4" id="KW-0811">Translocation</keyword>
<evidence type="ECO:0000256" key="3">
    <source>
        <dbReference type="ARBA" id="ARBA00022927"/>
    </source>
</evidence>
<comment type="similarity">
    <text evidence="1">Belongs to the SecB family.</text>
</comment>
<sequence length="142" mass="15608">MASFSIKKVYLVESDFKYNPEVSTSESARFDLEVTMSRMDTDNGDTLISLGVKVIAFSGDASLLTVTARMDGIFDFNLDGAGPAEDYLANVNAPAIIYPFVREHIASLTAKAGVDALLIPPFNFVDHYQRLKEKTTSESDEK</sequence>
<gene>
    <name evidence="5" type="primary">secB</name>
    <name evidence="5" type="ORF">DYBT9623_04405</name>
</gene>
<reference evidence="5 6" key="1">
    <citation type="submission" date="2021-04" db="EMBL/GenBank/DDBJ databases">
        <authorList>
            <person name="Rodrigo-Torres L."/>
            <person name="Arahal R. D."/>
            <person name="Lucena T."/>
        </authorList>
    </citation>
    <scope>NUCLEOTIDE SEQUENCE [LARGE SCALE GENOMIC DNA]</scope>
    <source>
        <strain evidence="5 6">CECT 9623</strain>
    </source>
</reference>
<dbReference type="InterPro" id="IPR003708">
    <property type="entry name" value="SecB"/>
</dbReference>
<name>A0ABM8UVN6_9BACT</name>
<keyword evidence="6" id="KW-1185">Reference proteome</keyword>
<keyword evidence="2" id="KW-0813">Transport</keyword>
<evidence type="ECO:0000256" key="2">
    <source>
        <dbReference type="ARBA" id="ARBA00022448"/>
    </source>
</evidence>
<protein>
    <submittedName>
        <fullName evidence="5">Protein-export protein SecB</fullName>
    </submittedName>
</protein>
<dbReference type="Pfam" id="PF02556">
    <property type="entry name" value="SecB"/>
    <property type="match status" value="1"/>
</dbReference>
<dbReference type="SUPFAM" id="SSF54611">
    <property type="entry name" value="SecB-like"/>
    <property type="match status" value="1"/>
</dbReference>
<evidence type="ECO:0000256" key="1">
    <source>
        <dbReference type="ARBA" id="ARBA00009990"/>
    </source>
</evidence>
<dbReference type="EMBL" id="CAJRAU010000007">
    <property type="protein sequence ID" value="CAG5072865.1"/>
    <property type="molecule type" value="Genomic_DNA"/>
</dbReference>
<evidence type="ECO:0000313" key="5">
    <source>
        <dbReference type="EMBL" id="CAG5072865.1"/>
    </source>
</evidence>
<keyword evidence="3" id="KW-0653">Protein transport</keyword>
<evidence type="ECO:0000256" key="4">
    <source>
        <dbReference type="ARBA" id="ARBA00023010"/>
    </source>
</evidence>
<dbReference type="InterPro" id="IPR035958">
    <property type="entry name" value="SecB-like_sf"/>
</dbReference>